<keyword evidence="3" id="KW-0862">Zinc</keyword>
<evidence type="ECO:0000313" key="8">
    <source>
        <dbReference type="Proteomes" id="UP000015106"/>
    </source>
</evidence>
<keyword evidence="2 4" id="KW-0863">Zinc-finger</keyword>
<keyword evidence="1" id="KW-0479">Metal-binding</keyword>
<proteinExistence type="predicted"/>
<dbReference type="GO" id="GO:0016567">
    <property type="term" value="P:protein ubiquitination"/>
    <property type="evidence" value="ECO:0007669"/>
    <property type="project" value="TreeGrafter"/>
</dbReference>
<evidence type="ECO:0000259" key="5">
    <source>
        <dbReference type="PROSITE" id="PS51266"/>
    </source>
</evidence>
<dbReference type="Pfam" id="PF05495">
    <property type="entry name" value="zf-CHY"/>
    <property type="match status" value="1"/>
</dbReference>
<reference evidence="8" key="1">
    <citation type="journal article" date="2013" name="Nature">
        <title>Draft genome of the wheat A-genome progenitor Triticum urartu.</title>
        <authorList>
            <person name="Ling H.Q."/>
            <person name="Zhao S."/>
            <person name="Liu D."/>
            <person name="Wang J."/>
            <person name="Sun H."/>
            <person name="Zhang C."/>
            <person name="Fan H."/>
            <person name="Li D."/>
            <person name="Dong L."/>
            <person name="Tao Y."/>
            <person name="Gao C."/>
            <person name="Wu H."/>
            <person name="Li Y."/>
            <person name="Cui Y."/>
            <person name="Guo X."/>
            <person name="Zheng S."/>
            <person name="Wang B."/>
            <person name="Yu K."/>
            <person name="Liang Q."/>
            <person name="Yang W."/>
            <person name="Lou X."/>
            <person name="Chen J."/>
            <person name="Feng M."/>
            <person name="Jian J."/>
            <person name="Zhang X."/>
            <person name="Luo G."/>
            <person name="Jiang Y."/>
            <person name="Liu J."/>
            <person name="Wang Z."/>
            <person name="Sha Y."/>
            <person name="Zhang B."/>
            <person name="Wu H."/>
            <person name="Tang D."/>
            <person name="Shen Q."/>
            <person name="Xue P."/>
            <person name="Zou S."/>
            <person name="Wang X."/>
            <person name="Liu X."/>
            <person name="Wang F."/>
            <person name="Yang Y."/>
            <person name="An X."/>
            <person name="Dong Z."/>
            <person name="Zhang K."/>
            <person name="Zhang X."/>
            <person name="Luo M.C."/>
            <person name="Dvorak J."/>
            <person name="Tong Y."/>
            <person name="Wang J."/>
            <person name="Yang H."/>
            <person name="Li Z."/>
            <person name="Wang D."/>
            <person name="Zhang A."/>
            <person name="Wang J."/>
        </authorList>
    </citation>
    <scope>NUCLEOTIDE SEQUENCE</scope>
    <source>
        <strain evidence="8">cv. G1812</strain>
    </source>
</reference>
<evidence type="ECO:0000256" key="2">
    <source>
        <dbReference type="ARBA" id="ARBA00022771"/>
    </source>
</evidence>
<dbReference type="Gramene" id="TuG1812G0400000601.01.T01">
    <property type="protein sequence ID" value="TuG1812G0400000601.01.T01"/>
    <property type="gene ID" value="TuG1812G0400000601.01"/>
</dbReference>
<evidence type="ECO:0000256" key="1">
    <source>
        <dbReference type="ARBA" id="ARBA00022723"/>
    </source>
</evidence>
<dbReference type="PANTHER" id="PTHR21319">
    <property type="entry name" value="RING FINGER AND CHY ZINC FINGER DOMAIN-CONTAINING PROTEIN 1"/>
    <property type="match status" value="1"/>
</dbReference>
<dbReference type="GO" id="GO:0005634">
    <property type="term" value="C:nucleus"/>
    <property type="evidence" value="ECO:0007669"/>
    <property type="project" value="TreeGrafter"/>
</dbReference>
<dbReference type="Gramene" id="TuG1812G0700005439.01.T02">
    <property type="protein sequence ID" value="TuG1812G0700005439.01.T02"/>
    <property type="gene ID" value="TuG1812G0700005439.01"/>
</dbReference>
<dbReference type="GO" id="GO:0061630">
    <property type="term" value="F:ubiquitin protein ligase activity"/>
    <property type="evidence" value="ECO:0007669"/>
    <property type="project" value="TreeGrafter"/>
</dbReference>
<dbReference type="PANTHER" id="PTHR21319:SF13">
    <property type="entry name" value="E3 UBIQUITIN-PROTEIN LIGASE SRFP1"/>
    <property type="match status" value="1"/>
</dbReference>
<dbReference type="AlphaFoldDB" id="A0A8R7U4Q2"/>
<evidence type="ECO:0000313" key="7">
    <source>
        <dbReference type="EnsemblPlants" id="TuG1812G0700005439.01.T02"/>
    </source>
</evidence>
<evidence type="ECO:0000256" key="4">
    <source>
        <dbReference type="PROSITE-ProRule" id="PRU00601"/>
    </source>
</evidence>
<sequence length="160" mass="17943">MDMEMELDAARHGFAKMGFGCKHYRRRCRIRAPCCNDVFHCRHCHNDSTKDGHELDRHAVESVICLVCDTEQPVAQVCSNCGVCMGEYFCRACKFFDDDVRIEIPVPVPVLDLDLDLVVIGLLLMGSCCCCAGRQGAIPLQRLRHLQVATPIISSELMLN</sequence>
<dbReference type="Proteomes" id="UP000015106">
    <property type="component" value="Chromosome 7"/>
</dbReference>
<feature type="domain" description="CHY-type" evidence="5">
    <location>
        <begin position="14"/>
        <end position="83"/>
    </location>
</feature>
<name>A0A8R7U4Q2_TRIUA</name>
<dbReference type="PROSITE" id="PS51266">
    <property type="entry name" value="ZF_CHY"/>
    <property type="match status" value="1"/>
</dbReference>
<dbReference type="GO" id="GO:0006511">
    <property type="term" value="P:ubiquitin-dependent protein catabolic process"/>
    <property type="evidence" value="ECO:0007669"/>
    <property type="project" value="TreeGrafter"/>
</dbReference>
<organism evidence="6 8">
    <name type="scientific">Triticum urartu</name>
    <name type="common">Red wild einkorn</name>
    <name type="synonym">Crithodium urartu</name>
    <dbReference type="NCBI Taxonomy" id="4572"/>
    <lineage>
        <taxon>Eukaryota</taxon>
        <taxon>Viridiplantae</taxon>
        <taxon>Streptophyta</taxon>
        <taxon>Embryophyta</taxon>
        <taxon>Tracheophyta</taxon>
        <taxon>Spermatophyta</taxon>
        <taxon>Magnoliopsida</taxon>
        <taxon>Liliopsida</taxon>
        <taxon>Poales</taxon>
        <taxon>Poaceae</taxon>
        <taxon>BOP clade</taxon>
        <taxon>Pooideae</taxon>
        <taxon>Triticodae</taxon>
        <taxon>Triticeae</taxon>
        <taxon>Triticinae</taxon>
        <taxon>Triticum</taxon>
    </lineage>
</organism>
<evidence type="ECO:0000256" key="3">
    <source>
        <dbReference type="ARBA" id="ARBA00022833"/>
    </source>
</evidence>
<dbReference type="InterPro" id="IPR037274">
    <property type="entry name" value="Znf_CHY_sf"/>
</dbReference>
<protein>
    <recommendedName>
        <fullName evidence="5">CHY-type domain-containing protein</fullName>
    </recommendedName>
</protein>
<dbReference type="EnsemblPlants" id="TuG1812G0400000601.01.T01">
    <property type="protein sequence ID" value="TuG1812G0400000601.01.T01"/>
    <property type="gene ID" value="TuG1812G0400000601.01"/>
</dbReference>
<dbReference type="InterPro" id="IPR008913">
    <property type="entry name" value="Znf_CHY"/>
</dbReference>
<reference evidence="6" key="3">
    <citation type="submission" date="2022-06" db="UniProtKB">
        <authorList>
            <consortium name="EnsemblPlants"/>
        </authorList>
    </citation>
    <scope>IDENTIFICATION</scope>
</reference>
<reference evidence="6" key="2">
    <citation type="submission" date="2018-03" db="EMBL/GenBank/DDBJ databases">
        <title>The Triticum urartu genome reveals the dynamic nature of wheat genome evolution.</title>
        <authorList>
            <person name="Ling H."/>
            <person name="Ma B."/>
            <person name="Shi X."/>
            <person name="Liu H."/>
            <person name="Dong L."/>
            <person name="Sun H."/>
            <person name="Cao Y."/>
            <person name="Gao Q."/>
            <person name="Zheng S."/>
            <person name="Li Y."/>
            <person name="Yu Y."/>
            <person name="Du H."/>
            <person name="Qi M."/>
            <person name="Li Y."/>
            <person name="Yu H."/>
            <person name="Cui Y."/>
            <person name="Wang N."/>
            <person name="Chen C."/>
            <person name="Wu H."/>
            <person name="Zhao Y."/>
            <person name="Zhang J."/>
            <person name="Li Y."/>
            <person name="Zhou W."/>
            <person name="Zhang B."/>
            <person name="Hu W."/>
            <person name="Eijk M."/>
            <person name="Tang J."/>
            <person name="Witsenboer H."/>
            <person name="Zhao S."/>
            <person name="Li Z."/>
            <person name="Zhang A."/>
            <person name="Wang D."/>
            <person name="Liang C."/>
        </authorList>
    </citation>
    <scope>NUCLEOTIDE SEQUENCE [LARGE SCALE GENOMIC DNA]</scope>
    <source>
        <strain evidence="6">cv. G1812</strain>
    </source>
</reference>
<dbReference type="EnsemblPlants" id="TuG1812G0700005439.01.T02">
    <property type="protein sequence ID" value="TuG1812G0700005439.01.T02"/>
    <property type="gene ID" value="TuG1812G0700005439.01"/>
</dbReference>
<evidence type="ECO:0000313" key="6">
    <source>
        <dbReference type="EnsemblPlants" id="TuG1812G0400000601.01.T01"/>
    </source>
</evidence>
<dbReference type="GO" id="GO:0008270">
    <property type="term" value="F:zinc ion binding"/>
    <property type="evidence" value="ECO:0007669"/>
    <property type="project" value="UniProtKB-KW"/>
</dbReference>
<accession>A0A8R7U4Q2</accession>
<gene>
    <name evidence="7" type="primary">LOC125550536</name>
</gene>
<keyword evidence="8" id="KW-1185">Reference proteome</keyword>
<dbReference type="SUPFAM" id="SSF161219">
    <property type="entry name" value="CHY zinc finger-like"/>
    <property type="match status" value="1"/>
</dbReference>